<gene>
    <name evidence="5" type="ORF">OLEA9_A093411</name>
</gene>
<keyword evidence="6" id="KW-1185">Reference proteome</keyword>
<dbReference type="Gene3D" id="2.60.40.790">
    <property type="match status" value="1"/>
</dbReference>
<comment type="caution">
    <text evidence="5">The sequence shown here is derived from an EMBL/GenBank/DDBJ whole genome shotgun (WGS) entry which is preliminary data.</text>
</comment>
<evidence type="ECO:0000259" key="4">
    <source>
        <dbReference type="PROSITE" id="PS01031"/>
    </source>
</evidence>
<dbReference type="PANTHER" id="PTHR11527">
    <property type="entry name" value="HEAT-SHOCK PROTEIN 20 FAMILY MEMBER"/>
    <property type="match status" value="1"/>
</dbReference>
<evidence type="ECO:0000256" key="1">
    <source>
        <dbReference type="ARBA" id="ARBA00023016"/>
    </source>
</evidence>
<evidence type="ECO:0000313" key="6">
    <source>
        <dbReference type="Proteomes" id="UP000594638"/>
    </source>
</evidence>
<dbReference type="Proteomes" id="UP000594638">
    <property type="component" value="Unassembled WGS sequence"/>
</dbReference>
<accession>A0A8S0UH74</accession>
<evidence type="ECO:0000256" key="3">
    <source>
        <dbReference type="RuleBase" id="RU003616"/>
    </source>
</evidence>
<dbReference type="AlphaFoldDB" id="A0A8S0UH74"/>
<dbReference type="Pfam" id="PF00011">
    <property type="entry name" value="HSP20"/>
    <property type="match status" value="1"/>
</dbReference>
<dbReference type="EMBL" id="CACTIH010007502">
    <property type="protein sequence ID" value="CAA3014737.1"/>
    <property type="molecule type" value="Genomic_DNA"/>
</dbReference>
<protein>
    <recommendedName>
        <fullName evidence="4">SHSP domain-containing protein</fullName>
    </recommendedName>
</protein>
<name>A0A8S0UH74_OLEEU</name>
<proteinExistence type="inferred from homology"/>
<dbReference type="InterPro" id="IPR008978">
    <property type="entry name" value="HSP20-like_chaperone"/>
</dbReference>
<dbReference type="SUPFAM" id="SSF49764">
    <property type="entry name" value="HSP20-like chaperones"/>
    <property type="match status" value="1"/>
</dbReference>
<dbReference type="Gramene" id="OE9A093411T1">
    <property type="protein sequence ID" value="OE9A093411C1"/>
    <property type="gene ID" value="OE9A093411"/>
</dbReference>
<reference evidence="5 6" key="1">
    <citation type="submission" date="2019-12" db="EMBL/GenBank/DDBJ databases">
        <authorList>
            <person name="Alioto T."/>
            <person name="Alioto T."/>
            <person name="Gomez Garrido J."/>
        </authorList>
    </citation>
    <scope>NUCLEOTIDE SEQUENCE [LARGE SCALE GENOMIC DNA]</scope>
</reference>
<feature type="domain" description="SHSP" evidence="4">
    <location>
        <begin position="81"/>
        <end position="200"/>
    </location>
</feature>
<evidence type="ECO:0000256" key="2">
    <source>
        <dbReference type="PROSITE-ProRule" id="PRU00285"/>
    </source>
</evidence>
<sequence length="200" mass="22506">MDDRWSNLELSLISLLIPHNSTPISLQLNQHSLFQKWIYNSSLSFGTKMSIVVDAMNHLFNFPETLEKISFSSSSSRPHQSDENSTIPAAVDILDTPKEYIFYVDVPGLPKSDIQVTVEDENTLVIKSNGKRKREDGEEEGCKYIRLERKTSQKLLRKFRLPDSCNASAITAKCENGVLTVVVEKLPPPPKAKTVEVKVS</sequence>
<dbReference type="PROSITE" id="PS01031">
    <property type="entry name" value="SHSP"/>
    <property type="match status" value="1"/>
</dbReference>
<dbReference type="OrthoDB" id="1431247at2759"/>
<comment type="similarity">
    <text evidence="2 3">Belongs to the small heat shock protein (HSP20) family.</text>
</comment>
<organism evidence="5 6">
    <name type="scientific">Olea europaea subsp. europaea</name>
    <dbReference type="NCBI Taxonomy" id="158383"/>
    <lineage>
        <taxon>Eukaryota</taxon>
        <taxon>Viridiplantae</taxon>
        <taxon>Streptophyta</taxon>
        <taxon>Embryophyta</taxon>
        <taxon>Tracheophyta</taxon>
        <taxon>Spermatophyta</taxon>
        <taxon>Magnoliopsida</taxon>
        <taxon>eudicotyledons</taxon>
        <taxon>Gunneridae</taxon>
        <taxon>Pentapetalae</taxon>
        <taxon>asterids</taxon>
        <taxon>lamiids</taxon>
        <taxon>Lamiales</taxon>
        <taxon>Oleaceae</taxon>
        <taxon>Oleeae</taxon>
        <taxon>Olea</taxon>
    </lineage>
</organism>
<dbReference type="CDD" id="cd06464">
    <property type="entry name" value="ACD_sHsps-like"/>
    <property type="match status" value="1"/>
</dbReference>
<dbReference type="InterPro" id="IPR031107">
    <property type="entry name" value="Small_HSP"/>
</dbReference>
<dbReference type="InterPro" id="IPR002068">
    <property type="entry name" value="A-crystallin/Hsp20_dom"/>
</dbReference>
<evidence type="ECO:0000313" key="5">
    <source>
        <dbReference type="EMBL" id="CAA3014737.1"/>
    </source>
</evidence>
<keyword evidence="1" id="KW-0346">Stress response</keyword>